<dbReference type="CDD" id="cd12797">
    <property type="entry name" value="M23_peptidase"/>
    <property type="match status" value="1"/>
</dbReference>
<dbReference type="Gene3D" id="2.70.70.10">
    <property type="entry name" value="Glucose Permease (Domain IIA)"/>
    <property type="match status" value="1"/>
</dbReference>
<keyword evidence="7" id="KW-0482">Metalloprotease</keyword>
<keyword evidence="5 11" id="KW-0378">Hydrolase</keyword>
<dbReference type="GO" id="GO:0030313">
    <property type="term" value="C:cell envelope"/>
    <property type="evidence" value="ECO:0007669"/>
    <property type="project" value="UniProtKB-SubCell"/>
</dbReference>
<comment type="subcellular location">
    <subcellularLocation>
        <location evidence="2">Cell envelope</location>
    </subcellularLocation>
</comment>
<dbReference type="PROSITE" id="PS51257">
    <property type="entry name" value="PROKAR_LIPOPROTEIN"/>
    <property type="match status" value="1"/>
</dbReference>
<dbReference type="InterPro" id="IPR045834">
    <property type="entry name" value="Csd3_N2"/>
</dbReference>
<name>A0A4Q0P665_9FLAO</name>
<evidence type="ECO:0000259" key="10">
    <source>
        <dbReference type="Pfam" id="PF19425"/>
    </source>
</evidence>
<reference evidence="11 12" key="1">
    <citation type="submission" date="2018-07" db="EMBL/GenBank/DDBJ databases">
        <title>Leeuwenhoekiella genomics.</title>
        <authorList>
            <person name="Tahon G."/>
            <person name="Willems A."/>
        </authorList>
    </citation>
    <scope>NUCLEOTIDE SEQUENCE [LARGE SCALE GENOMIC DNA]</scope>
    <source>
        <strain evidence="11 12">LMG 22550</strain>
    </source>
</reference>
<dbReference type="GO" id="GO:0046872">
    <property type="term" value="F:metal ion binding"/>
    <property type="evidence" value="ECO:0007669"/>
    <property type="project" value="UniProtKB-KW"/>
</dbReference>
<feature type="domain" description="Csd3-like second N-terminal" evidence="10">
    <location>
        <begin position="143"/>
        <end position="265"/>
    </location>
</feature>
<feature type="chain" id="PRO_5020685876" evidence="8">
    <location>
        <begin position="19"/>
        <end position="410"/>
    </location>
</feature>
<evidence type="ECO:0000256" key="7">
    <source>
        <dbReference type="ARBA" id="ARBA00023049"/>
    </source>
</evidence>
<dbReference type="PANTHER" id="PTHR21666">
    <property type="entry name" value="PEPTIDASE-RELATED"/>
    <property type="match status" value="1"/>
</dbReference>
<dbReference type="Gene3D" id="3.10.450.350">
    <property type="match status" value="2"/>
</dbReference>
<evidence type="ECO:0000256" key="1">
    <source>
        <dbReference type="ARBA" id="ARBA00001947"/>
    </source>
</evidence>
<dbReference type="InterPro" id="IPR011055">
    <property type="entry name" value="Dup_hybrid_motif"/>
</dbReference>
<evidence type="ECO:0000313" key="11">
    <source>
        <dbReference type="EMBL" id="RXG22120.1"/>
    </source>
</evidence>
<protein>
    <submittedName>
        <fullName evidence="11">Murein DD-endopeptidase MepM/ murein hydrolase activator NlpD</fullName>
    </submittedName>
</protein>
<comment type="cofactor">
    <cofactor evidence="1">
        <name>Zn(2+)</name>
        <dbReference type="ChEBI" id="CHEBI:29105"/>
    </cofactor>
</comment>
<evidence type="ECO:0000256" key="5">
    <source>
        <dbReference type="ARBA" id="ARBA00022801"/>
    </source>
</evidence>
<dbReference type="GO" id="GO:0004222">
    <property type="term" value="F:metalloendopeptidase activity"/>
    <property type="evidence" value="ECO:0007669"/>
    <property type="project" value="TreeGrafter"/>
</dbReference>
<dbReference type="SUPFAM" id="SSF51261">
    <property type="entry name" value="Duplicated hybrid motif"/>
    <property type="match status" value="1"/>
</dbReference>
<feature type="domain" description="M23ase beta-sheet core" evidence="9">
    <location>
        <begin position="279"/>
        <end position="373"/>
    </location>
</feature>
<gene>
    <name evidence="11" type="ORF">DSM00_2184</name>
</gene>
<keyword evidence="8" id="KW-0732">Signal</keyword>
<evidence type="ECO:0000256" key="8">
    <source>
        <dbReference type="SAM" id="SignalP"/>
    </source>
</evidence>
<dbReference type="AlphaFoldDB" id="A0A4Q0P665"/>
<dbReference type="InterPro" id="IPR016047">
    <property type="entry name" value="M23ase_b-sheet_dom"/>
</dbReference>
<dbReference type="PANTHER" id="PTHR21666:SF288">
    <property type="entry name" value="CELL DIVISION PROTEIN YTFB"/>
    <property type="match status" value="1"/>
</dbReference>
<keyword evidence="3" id="KW-0645">Protease</keyword>
<dbReference type="Proteomes" id="UP000289238">
    <property type="component" value="Unassembled WGS sequence"/>
</dbReference>
<evidence type="ECO:0000259" key="9">
    <source>
        <dbReference type="Pfam" id="PF01551"/>
    </source>
</evidence>
<dbReference type="Pfam" id="PF01551">
    <property type="entry name" value="Peptidase_M23"/>
    <property type="match status" value="1"/>
</dbReference>
<dbReference type="InterPro" id="IPR050570">
    <property type="entry name" value="Cell_wall_metabolism_enzyme"/>
</dbReference>
<sequence>MKKLSILLLSALLLGACADDKTKDVKPVVKEKVDPIIKRFGYTFNDYNVVNDTVQQGDSFGQILFDNGIDYATIQQITDSVQSVFDTRLIRVGKPYTLLKSKDSTNLAQVFIYEENNIDYVVLDFKDEIVQAKAKKRPVTIKEREVSGVINNNLSTTFDDLGLSVNVAYKMADIYAWTIDFFRLQAGDRFKLVYTEKFINDTIPAGFGEIKASWFEHKGKPYYAFRYKSDSLTKAYGYFDKEAMNLKRAFLKGPLAFNRISSRYNLKRRIAYYGNRIRPHKGTDFAGAVGTPIMATANGTVTKSEYRGGNGNYVKIKHNKTYETQYLHMSKRAVKVGQYVSQGEVIGYIGMTGNTSGPHVCYRFWQNGKQVDPFALNLPTSEPLAKEYQEEYFKHISPLADQLDAITFKK</sequence>
<feature type="signal peptide" evidence="8">
    <location>
        <begin position="1"/>
        <end position="18"/>
    </location>
</feature>
<proteinExistence type="predicted"/>
<evidence type="ECO:0000313" key="12">
    <source>
        <dbReference type="Proteomes" id="UP000289238"/>
    </source>
</evidence>
<keyword evidence="12" id="KW-1185">Reference proteome</keyword>
<dbReference type="RefSeq" id="WP_241652403.1">
    <property type="nucleotide sequence ID" value="NZ_QOVM01000004.1"/>
</dbReference>
<evidence type="ECO:0000256" key="3">
    <source>
        <dbReference type="ARBA" id="ARBA00022670"/>
    </source>
</evidence>
<keyword evidence="4" id="KW-0479">Metal-binding</keyword>
<dbReference type="EMBL" id="QOVM01000004">
    <property type="protein sequence ID" value="RXG22120.1"/>
    <property type="molecule type" value="Genomic_DNA"/>
</dbReference>
<comment type="caution">
    <text evidence="11">The sequence shown here is derived from an EMBL/GenBank/DDBJ whole genome shotgun (WGS) entry which is preliminary data.</text>
</comment>
<evidence type="ECO:0000256" key="6">
    <source>
        <dbReference type="ARBA" id="ARBA00022833"/>
    </source>
</evidence>
<organism evidence="11 12">
    <name type="scientific">Leeuwenhoekiella aequorea</name>
    <dbReference type="NCBI Taxonomy" id="283736"/>
    <lineage>
        <taxon>Bacteria</taxon>
        <taxon>Pseudomonadati</taxon>
        <taxon>Bacteroidota</taxon>
        <taxon>Flavobacteriia</taxon>
        <taxon>Flavobacteriales</taxon>
        <taxon>Flavobacteriaceae</taxon>
        <taxon>Leeuwenhoekiella</taxon>
    </lineage>
</organism>
<dbReference type="Pfam" id="PF19425">
    <property type="entry name" value="Csd3_N2"/>
    <property type="match status" value="1"/>
</dbReference>
<keyword evidence="6" id="KW-0862">Zinc</keyword>
<dbReference type="GO" id="GO:0006508">
    <property type="term" value="P:proteolysis"/>
    <property type="evidence" value="ECO:0007669"/>
    <property type="project" value="UniProtKB-KW"/>
</dbReference>
<accession>A0A4Q0P665</accession>
<evidence type="ECO:0000256" key="4">
    <source>
        <dbReference type="ARBA" id="ARBA00022723"/>
    </source>
</evidence>
<evidence type="ECO:0000256" key="2">
    <source>
        <dbReference type="ARBA" id="ARBA00004196"/>
    </source>
</evidence>